<keyword evidence="10" id="KW-1185">Reference proteome</keyword>
<keyword evidence="5 6" id="KW-0546">Nucleotide metabolism</keyword>
<dbReference type="InterPro" id="IPR033704">
    <property type="entry name" value="dUTPase_trimeric"/>
</dbReference>
<feature type="domain" description="dUTPase-like" evidence="8">
    <location>
        <begin position="194"/>
        <end position="278"/>
    </location>
</feature>
<accession>A0ABR2XJ67</accession>
<name>A0ABR2XJ67_9PEZI</name>
<evidence type="ECO:0000256" key="7">
    <source>
        <dbReference type="SAM" id="MobiDB-lite"/>
    </source>
</evidence>
<dbReference type="InterPro" id="IPR029054">
    <property type="entry name" value="dUTPase-like"/>
</dbReference>
<dbReference type="CDD" id="cd07557">
    <property type="entry name" value="trimeric_dUTPase"/>
    <property type="match status" value="1"/>
</dbReference>
<comment type="cofactor">
    <cofactor evidence="6">
        <name>Mg(2+)</name>
        <dbReference type="ChEBI" id="CHEBI:18420"/>
    </cofactor>
</comment>
<evidence type="ECO:0000313" key="10">
    <source>
        <dbReference type="Proteomes" id="UP001465668"/>
    </source>
</evidence>
<evidence type="ECO:0000256" key="4">
    <source>
        <dbReference type="ARBA" id="ARBA00022801"/>
    </source>
</evidence>
<proteinExistence type="inferred from homology"/>
<dbReference type="Pfam" id="PF00692">
    <property type="entry name" value="dUTPase"/>
    <property type="match status" value="2"/>
</dbReference>
<dbReference type="SUPFAM" id="SSF51283">
    <property type="entry name" value="dUTPase-like"/>
    <property type="match status" value="1"/>
</dbReference>
<organism evidence="9 10">
    <name type="scientific">Seiridium cardinale</name>
    <dbReference type="NCBI Taxonomy" id="138064"/>
    <lineage>
        <taxon>Eukaryota</taxon>
        <taxon>Fungi</taxon>
        <taxon>Dikarya</taxon>
        <taxon>Ascomycota</taxon>
        <taxon>Pezizomycotina</taxon>
        <taxon>Sordariomycetes</taxon>
        <taxon>Xylariomycetidae</taxon>
        <taxon>Amphisphaeriales</taxon>
        <taxon>Sporocadaceae</taxon>
        <taxon>Seiridium</taxon>
    </lineage>
</organism>
<evidence type="ECO:0000313" key="9">
    <source>
        <dbReference type="EMBL" id="KAK9773692.1"/>
    </source>
</evidence>
<evidence type="ECO:0000256" key="2">
    <source>
        <dbReference type="ARBA" id="ARBA00006581"/>
    </source>
</evidence>
<evidence type="ECO:0000256" key="1">
    <source>
        <dbReference type="ARBA" id="ARBA00005142"/>
    </source>
</evidence>
<keyword evidence="4 6" id="KW-0378">Hydrolase</keyword>
<dbReference type="NCBIfam" id="TIGR00576">
    <property type="entry name" value="dut"/>
    <property type="match status" value="1"/>
</dbReference>
<dbReference type="Proteomes" id="UP001465668">
    <property type="component" value="Unassembled WGS sequence"/>
</dbReference>
<feature type="region of interest" description="Disordered" evidence="7">
    <location>
        <begin position="62"/>
        <end position="83"/>
    </location>
</feature>
<dbReference type="InterPro" id="IPR008181">
    <property type="entry name" value="dUTPase"/>
</dbReference>
<keyword evidence="6" id="KW-0460">Magnesium</keyword>
<dbReference type="EMBL" id="JARVKM010000048">
    <property type="protein sequence ID" value="KAK9773692.1"/>
    <property type="molecule type" value="Genomic_DNA"/>
</dbReference>
<keyword evidence="6" id="KW-0479">Metal-binding</keyword>
<dbReference type="PANTHER" id="PTHR11241:SF0">
    <property type="entry name" value="DEOXYURIDINE 5'-TRIPHOSPHATE NUCLEOTIDOHYDROLASE"/>
    <property type="match status" value="1"/>
</dbReference>
<comment type="caution">
    <text evidence="9">The sequence shown here is derived from an EMBL/GenBank/DDBJ whole genome shotgun (WGS) entry which is preliminary data.</text>
</comment>
<comment type="similarity">
    <text evidence="2 6">Belongs to the dUTPase family.</text>
</comment>
<evidence type="ECO:0000259" key="8">
    <source>
        <dbReference type="Pfam" id="PF00692"/>
    </source>
</evidence>
<gene>
    <name evidence="9" type="ORF">SCAR479_09638</name>
</gene>
<dbReference type="EC" id="3.6.1.23" evidence="6"/>
<dbReference type="PANTHER" id="PTHR11241">
    <property type="entry name" value="DEOXYURIDINE 5'-TRIPHOSPHATE NUCLEOTIDOHYDROLASE"/>
    <property type="match status" value="1"/>
</dbReference>
<evidence type="ECO:0000256" key="3">
    <source>
        <dbReference type="ARBA" id="ARBA00011233"/>
    </source>
</evidence>
<evidence type="ECO:0000256" key="5">
    <source>
        <dbReference type="ARBA" id="ARBA00023080"/>
    </source>
</evidence>
<feature type="domain" description="dUTPase-like" evidence="8">
    <location>
        <begin position="122"/>
        <end position="167"/>
    </location>
</feature>
<reference evidence="9 10" key="1">
    <citation type="submission" date="2024-02" db="EMBL/GenBank/DDBJ databases">
        <title>First draft genome assembly of two strains of Seiridium cardinale.</title>
        <authorList>
            <person name="Emiliani G."/>
            <person name="Scali E."/>
        </authorList>
    </citation>
    <scope>NUCLEOTIDE SEQUENCE [LARGE SCALE GENOMIC DNA]</scope>
    <source>
        <strain evidence="9 10">BM-138-000479</strain>
    </source>
</reference>
<dbReference type="InterPro" id="IPR036157">
    <property type="entry name" value="dUTPase-like_sf"/>
</dbReference>
<comment type="catalytic activity">
    <reaction evidence="6">
        <text>dUTP + H2O = dUMP + diphosphate + H(+)</text>
        <dbReference type="Rhea" id="RHEA:10248"/>
        <dbReference type="ChEBI" id="CHEBI:15377"/>
        <dbReference type="ChEBI" id="CHEBI:15378"/>
        <dbReference type="ChEBI" id="CHEBI:33019"/>
        <dbReference type="ChEBI" id="CHEBI:61555"/>
        <dbReference type="ChEBI" id="CHEBI:246422"/>
        <dbReference type="EC" id="3.6.1.23"/>
    </reaction>
</comment>
<comment type="pathway">
    <text evidence="1 6">Pyrimidine metabolism; dUMP biosynthesis; dUMP from dCTP (dUTP route): step 2/2.</text>
</comment>
<evidence type="ECO:0000256" key="6">
    <source>
        <dbReference type="RuleBase" id="RU367024"/>
    </source>
</evidence>
<comment type="subunit">
    <text evidence="3 6">Homotrimer.</text>
</comment>
<dbReference type="Gene3D" id="2.70.40.10">
    <property type="match status" value="1"/>
</dbReference>
<protein>
    <recommendedName>
        <fullName evidence="6">Deoxyuridine 5'-triphosphate nucleotidohydrolase</fullName>
        <shortName evidence="6">dUTPase</shortName>
        <ecNumber evidence="6">3.6.1.23</ecNumber>
    </recommendedName>
    <alternativeName>
        <fullName evidence="6">dUTP pyrophosphatase</fullName>
    </alternativeName>
</protein>
<comment type="function">
    <text evidence="6">Involved in nucleotide metabolism via production of dUMP, the immediate precursor of thymidine nucleotides, and decreases the intracellular concentration of dUTP so that uracil cannot be incorporated into DNA.</text>
</comment>
<sequence>MYKTPRLSAVFFFPTTKLHQNPLNASPSRLHRHLPHHHQLAAKYQHHNFLVIHHTFPPHRAMSTVPSVASPPTSPPAKRHKPSNSIAEAAHTSVMATENSNGTAVPLIEQSPPLLIKKLSDKAKVPTRGSAFAAGYDLYAAKETVIPKRGKALVDTDIAIAVPAGTCKLMTLLSPAIVPFPFSSWLIITRWCATDGRIAPRSGLASKHFIDTGAGVIDADYRGQVKVLLFNHNDADFEVKEGDRVAQLVIERIYTPEVVEVAELEESVRGAGGFGSTGKN</sequence>